<comment type="subcellular location">
    <subcellularLocation>
        <location evidence="1">Endomembrane system</location>
        <topology evidence="1">Peripheral membrane protein</topology>
    </subcellularLocation>
    <subcellularLocation>
        <location evidence="2">Membrane</location>
        <topology evidence="2">Single-pass type I membrane protein</topology>
    </subcellularLocation>
    <subcellularLocation>
        <location evidence="3">Secreted</location>
    </subcellularLocation>
</comment>
<dbReference type="SMART" id="SM00042">
    <property type="entry name" value="CUB"/>
    <property type="match status" value="1"/>
</dbReference>
<evidence type="ECO:0000256" key="10">
    <source>
        <dbReference type="ARBA" id="ARBA00023136"/>
    </source>
</evidence>
<dbReference type="PROSITE" id="PS01286">
    <property type="entry name" value="FA58C_2"/>
    <property type="match status" value="1"/>
</dbReference>
<evidence type="ECO:0000256" key="4">
    <source>
        <dbReference type="ARBA" id="ARBA00022525"/>
    </source>
</evidence>
<evidence type="ECO:0000256" key="13">
    <source>
        <dbReference type="PROSITE-ProRule" id="PRU00059"/>
    </source>
</evidence>
<evidence type="ECO:0000256" key="6">
    <source>
        <dbReference type="ARBA" id="ARBA00022729"/>
    </source>
</evidence>
<dbReference type="InterPro" id="IPR008979">
    <property type="entry name" value="Galactose-bd-like_sf"/>
</dbReference>
<dbReference type="FunFam" id="2.60.120.260:FF:000002">
    <property type="entry name" value="Coagulation factor VIII"/>
    <property type="match status" value="1"/>
</dbReference>
<keyword evidence="4" id="KW-0964">Secreted</keyword>
<evidence type="ECO:0000256" key="11">
    <source>
        <dbReference type="ARBA" id="ARBA00023157"/>
    </source>
</evidence>
<feature type="chain" id="PRO_5011998894" evidence="15">
    <location>
        <begin position="19"/>
        <end position="639"/>
    </location>
</feature>
<dbReference type="SUPFAM" id="SSF49854">
    <property type="entry name" value="Spermadhesin, CUB domain"/>
    <property type="match status" value="1"/>
</dbReference>
<sequence length="639" mass="70776">MSPSFNLALFFAVYVARCFLFSDASRQDCTDALGMESNKIQDSQLSSNTFSSGWLPEYGRLNNNGAWCSKNNDETSEYFQIDLLRVRHVSAIATQGVKNWNLLSYYVKTYTIKYSYNGMDWLTYKDSDGDSDRLFTGNSDAKSVKRNNFRDTFVTRYLRIYPKDHRFDMCLRVEVYGCSDVADNCSSFSTIPSGIIASPGYPVGYPSNKDCVWIISAPRRKNLVLMFTHFDIRRSSSPPFCKEDFVKVQDGLTDLSPHTGGKYCNGNTSMLITTSASTVRVNFHSGNTTATQKGFQINYLAITPGSDNIHAEKACDGDFLALNCSGYKYTINILHATYGSFPYTCGQQVSSPSCPPVDVNSKVVSMCQDFKECHIPVKGALFDYNCSKGSETRQLQIFFQCTSRNIRTPGPSTIPTKPMQVSSTALSTKATQMSSTALSTTPTQMSSTALSTKPTQMSSSAASTAQPTKVPYFATLITEPTIKEDPEKDRGNPLPTMTLSSLEGKYATPANGTKKRSIHDSKAKEYETENMLYQSADSPDSPETYIAAKKEVAPYDSCPVLIITENPLPMGFSSPTKKIADQGYELIKPPNGVAQSHYSLPDKKPPKARSIENPNYEKTLPITQNYEYAKPEIKTEANC</sequence>
<evidence type="ECO:0000256" key="12">
    <source>
        <dbReference type="ARBA" id="ARBA00023180"/>
    </source>
</evidence>
<dbReference type="InterPro" id="IPR050633">
    <property type="entry name" value="Neuropilin_MCO_CoagFactor"/>
</dbReference>
<dbReference type="FunFam" id="2.60.120.290:FF:000003">
    <property type="entry name" value="Neuropilin"/>
    <property type="match status" value="1"/>
</dbReference>
<dbReference type="Gene3D" id="2.60.120.260">
    <property type="entry name" value="Galactose-binding domain-like"/>
    <property type="match status" value="1"/>
</dbReference>
<dbReference type="CDD" id="cd00041">
    <property type="entry name" value="CUB"/>
    <property type="match status" value="1"/>
</dbReference>
<keyword evidence="19" id="KW-1185">Reference proteome</keyword>
<name>A0A2B4SCU4_STYPI</name>
<dbReference type="Proteomes" id="UP000225706">
    <property type="component" value="Unassembled WGS sequence"/>
</dbReference>
<gene>
    <name evidence="18" type="primary">Nrp2</name>
    <name evidence="18" type="ORF">AWC38_SpisGene8387</name>
</gene>
<keyword evidence="10" id="KW-0472">Membrane</keyword>
<dbReference type="SUPFAM" id="SSF49785">
    <property type="entry name" value="Galactose-binding domain-like"/>
    <property type="match status" value="1"/>
</dbReference>
<keyword evidence="12" id="KW-0325">Glycoprotein</keyword>
<dbReference type="Pfam" id="PF00431">
    <property type="entry name" value="CUB"/>
    <property type="match status" value="1"/>
</dbReference>
<keyword evidence="7" id="KW-0677">Repeat</keyword>
<evidence type="ECO:0000313" key="18">
    <source>
        <dbReference type="EMBL" id="PFX26919.1"/>
    </source>
</evidence>
<dbReference type="Gene3D" id="2.60.120.290">
    <property type="entry name" value="Spermadhesin, CUB domain"/>
    <property type="match status" value="1"/>
</dbReference>
<dbReference type="GO" id="GO:0038023">
    <property type="term" value="F:signaling receptor activity"/>
    <property type="evidence" value="ECO:0007669"/>
    <property type="project" value="TreeGrafter"/>
</dbReference>
<comment type="caution">
    <text evidence="18">The sequence shown here is derived from an EMBL/GenBank/DDBJ whole genome shotgun (WGS) entry which is preliminary data.</text>
</comment>
<evidence type="ECO:0000256" key="1">
    <source>
        <dbReference type="ARBA" id="ARBA00004184"/>
    </source>
</evidence>
<dbReference type="GO" id="GO:0007155">
    <property type="term" value="P:cell adhesion"/>
    <property type="evidence" value="ECO:0007669"/>
    <property type="project" value="UniProtKB-KW"/>
</dbReference>
<dbReference type="EMBL" id="LSMT01000115">
    <property type="protein sequence ID" value="PFX26919.1"/>
    <property type="molecule type" value="Genomic_DNA"/>
</dbReference>
<evidence type="ECO:0000313" key="19">
    <source>
        <dbReference type="Proteomes" id="UP000225706"/>
    </source>
</evidence>
<keyword evidence="5" id="KW-0812">Transmembrane</keyword>
<dbReference type="InterPro" id="IPR035914">
    <property type="entry name" value="Sperma_CUB_dom_sf"/>
</dbReference>
<accession>A0A2B4SCU4</accession>
<keyword evidence="9" id="KW-1133">Transmembrane helix</keyword>
<evidence type="ECO:0000256" key="2">
    <source>
        <dbReference type="ARBA" id="ARBA00004479"/>
    </source>
</evidence>
<comment type="caution">
    <text evidence="13">Lacks conserved residue(s) required for the propagation of feature annotation.</text>
</comment>
<reference evidence="19" key="1">
    <citation type="journal article" date="2017" name="bioRxiv">
        <title>Comparative analysis of the genomes of Stylophora pistillata and Acropora digitifera provides evidence for extensive differences between species of corals.</title>
        <authorList>
            <person name="Voolstra C.R."/>
            <person name="Li Y."/>
            <person name="Liew Y.J."/>
            <person name="Baumgarten S."/>
            <person name="Zoccola D."/>
            <person name="Flot J.-F."/>
            <person name="Tambutte S."/>
            <person name="Allemand D."/>
            <person name="Aranda M."/>
        </authorList>
    </citation>
    <scope>NUCLEOTIDE SEQUENCE [LARGE SCALE GENOMIC DNA]</scope>
</reference>
<dbReference type="CDD" id="cd22823">
    <property type="entry name" value="Gal_Rha_Lectin"/>
    <property type="match status" value="1"/>
</dbReference>
<dbReference type="GO" id="GO:0005886">
    <property type="term" value="C:plasma membrane"/>
    <property type="evidence" value="ECO:0007669"/>
    <property type="project" value="TreeGrafter"/>
</dbReference>
<dbReference type="CDD" id="cd00057">
    <property type="entry name" value="FA58C"/>
    <property type="match status" value="1"/>
</dbReference>
<evidence type="ECO:0000256" key="5">
    <source>
        <dbReference type="ARBA" id="ARBA00022692"/>
    </source>
</evidence>
<dbReference type="GO" id="GO:0005576">
    <property type="term" value="C:extracellular region"/>
    <property type="evidence" value="ECO:0007669"/>
    <property type="project" value="UniProtKB-SubCell"/>
</dbReference>
<keyword evidence="8" id="KW-0130">Cell adhesion</keyword>
<dbReference type="GO" id="GO:0012505">
    <property type="term" value="C:endomembrane system"/>
    <property type="evidence" value="ECO:0007669"/>
    <property type="project" value="UniProtKB-SubCell"/>
</dbReference>
<evidence type="ECO:0000259" key="17">
    <source>
        <dbReference type="PROSITE" id="PS50022"/>
    </source>
</evidence>
<keyword evidence="11" id="KW-1015">Disulfide bond</keyword>
<evidence type="ECO:0000256" key="7">
    <source>
        <dbReference type="ARBA" id="ARBA00022737"/>
    </source>
</evidence>
<dbReference type="PROSITE" id="PS50022">
    <property type="entry name" value="FA58C_3"/>
    <property type="match status" value="1"/>
</dbReference>
<organism evidence="18 19">
    <name type="scientific">Stylophora pistillata</name>
    <name type="common">Smooth cauliflower coral</name>
    <dbReference type="NCBI Taxonomy" id="50429"/>
    <lineage>
        <taxon>Eukaryota</taxon>
        <taxon>Metazoa</taxon>
        <taxon>Cnidaria</taxon>
        <taxon>Anthozoa</taxon>
        <taxon>Hexacorallia</taxon>
        <taxon>Scleractinia</taxon>
        <taxon>Astrocoeniina</taxon>
        <taxon>Pocilloporidae</taxon>
        <taxon>Stylophora</taxon>
    </lineage>
</organism>
<dbReference type="InterPro" id="IPR043159">
    <property type="entry name" value="Lectin_gal-bd_sf"/>
</dbReference>
<feature type="region of interest" description="Disordered" evidence="14">
    <location>
        <begin position="433"/>
        <end position="454"/>
    </location>
</feature>
<evidence type="ECO:0000256" key="14">
    <source>
        <dbReference type="SAM" id="MobiDB-lite"/>
    </source>
</evidence>
<dbReference type="PROSITE" id="PS01180">
    <property type="entry name" value="CUB"/>
    <property type="match status" value="1"/>
</dbReference>
<keyword evidence="6 15" id="KW-0732">Signal</keyword>
<protein>
    <submittedName>
        <fullName evidence="18">Neuropilin-2</fullName>
    </submittedName>
</protein>
<evidence type="ECO:0000256" key="8">
    <source>
        <dbReference type="ARBA" id="ARBA00022889"/>
    </source>
</evidence>
<dbReference type="PANTHER" id="PTHR46806">
    <property type="entry name" value="F5/8 TYPE C DOMAIN-CONTAINING PROTEIN"/>
    <property type="match status" value="1"/>
</dbReference>
<evidence type="ECO:0000256" key="15">
    <source>
        <dbReference type="SAM" id="SignalP"/>
    </source>
</evidence>
<dbReference type="Pfam" id="PF00754">
    <property type="entry name" value="F5_F8_type_C"/>
    <property type="match status" value="1"/>
</dbReference>
<dbReference type="SMART" id="SM00231">
    <property type="entry name" value="FA58C"/>
    <property type="match status" value="1"/>
</dbReference>
<feature type="domain" description="CUB" evidence="16">
    <location>
        <begin position="185"/>
        <end position="302"/>
    </location>
</feature>
<dbReference type="PANTHER" id="PTHR46806:SF5">
    <property type="entry name" value="F5_8 TYPE C DOMAIN-CONTAINING PROTEIN"/>
    <property type="match status" value="1"/>
</dbReference>
<dbReference type="Gene3D" id="2.60.120.740">
    <property type="match status" value="1"/>
</dbReference>
<feature type="region of interest" description="Disordered" evidence="14">
    <location>
        <begin position="590"/>
        <end position="615"/>
    </location>
</feature>
<evidence type="ECO:0000259" key="16">
    <source>
        <dbReference type="PROSITE" id="PS01180"/>
    </source>
</evidence>
<feature type="signal peptide" evidence="15">
    <location>
        <begin position="1"/>
        <end position="18"/>
    </location>
</feature>
<dbReference type="InterPro" id="IPR000859">
    <property type="entry name" value="CUB_dom"/>
</dbReference>
<dbReference type="InterPro" id="IPR000421">
    <property type="entry name" value="FA58C"/>
</dbReference>
<feature type="domain" description="F5/8 type C" evidence="17">
    <location>
        <begin position="29"/>
        <end position="178"/>
    </location>
</feature>
<evidence type="ECO:0000256" key="9">
    <source>
        <dbReference type="ARBA" id="ARBA00022989"/>
    </source>
</evidence>
<dbReference type="AlphaFoldDB" id="A0A2B4SCU4"/>
<evidence type="ECO:0000256" key="3">
    <source>
        <dbReference type="ARBA" id="ARBA00004613"/>
    </source>
</evidence>
<proteinExistence type="predicted"/>